<feature type="transmembrane region" description="Helical" evidence="1">
    <location>
        <begin position="89"/>
        <end position="116"/>
    </location>
</feature>
<evidence type="ECO:0000313" key="3">
    <source>
        <dbReference type="Proteomes" id="UP000554766"/>
    </source>
</evidence>
<protein>
    <submittedName>
        <fullName evidence="2">Uncharacterized protein</fullName>
    </submittedName>
</protein>
<feature type="transmembrane region" description="Helical" evidence="1">
    <location>
        <begin position="51"/>
        <end position="69"/>
    </location>
</feature>
<dbReference type="GeneID" id="5055409"/>
<feature type="transmembrane region" description="Helical" evidence="1">
    <location>
        <begin position="226"/>
        <end position="252"/>
    </location>
</feature>
<comment type="caution">
    <text evidence="2">The sequence shown here is derived from an EMBL/GenBank/DDBJ whole genome shotgun (WGS) entry which is preliminary data.</text>
</comment>
<accession>A0A7L4P6U4</accession>
<gene>
    <name evidence="2" type="ORF">HC235_02180</name>
</gene>
<dbReference type="RefSeq" id="WP_011900181.1">
    <property type="nucleotide sequence ID" value="NZ_JAAVJF010000001.1"/>
</dbReference>
<sequence length="274" mass="29502">MAGAVGMPTRGHVLLFVLCKRAPLLLYFTLAHMWLLPLLYFLYVGGLAQRWVFLATALTAAATFAGSLVRARGGSGLDVLELFHRRRALCAAAPVLYAASYGALAFAIFTSVYLYLTPVLVLEPASPLASVPMATAVAHQAPTPPSPPAVLANHSWITITLRNATVIYDARLWNGAVVPYSSPGRLIPSSEPGVVAVLYLRGTEGGGGVLEKSSILVVGGPAGYGWVFYAALWIASLYTAVVASLILAWRWIWRSANLVRRAEEFYEKAREILS</sequence>
<name>A0A7L4P6U4_9CREN</name>
<dbReference type="AlphaFoldDB" id="A0A7L4P6U4"/>
<keyword evidence="1" id="KW-0472">Membrane</keyword>
<dbReference type="EMBL" id="JAAVJF010000001">
    <property type="protein sequence ID" value="NYR14789.1"/>
    <property type="molecule type" value="Genomic_DNA"/>
</dbReference>
<keyword evidence="1" id="KW-0812">Transmembrane</keyword>
<proteinExistence type="predicted"/>
<keyword evidence="1" id="KW-1133">Transmembrane helix</keyword>
<evidence type="ECO:0000313" key="2">
    <source>
        <dbReference type="EMBL" id="NYR14789.1"/>
    </source>
</evidence>
<feature type="transmembrane region" description="Helical" evidence="1">
    <location>
        <begin position="24"/>
        <end position="45"/>
    </location>
</feature>
<organism evidence="2 3">
    <name type="scientific">Pyrobaculum arsenaticum</name>
    <dbReference type="NCBI Taxonomy" id="121277"/>
    <lineage>
        <taxon>Archaea</taxon>
        <taxon>Thermoproteota</taxon>
        <taxon>Thermoprotei</taxon>
        <taxon>Thermoproteales</taxon>
        <taxon>Thermoproteaceae</taxon>
        <taxon>Pyrobaculum</taxon>
    </lineage>
</organism>
<keyword evidence="3" id="KW-1185">Reference proteome</keyword>
<evidence type="ECO:0000256" key="1">
    <source>
        <dbReference type="SAM" id="Phobius"/>
    </source>
</evidence>
<dbReference type="OMA" id="EVFYEKA"/>
<reference evidence="2 3" key="1">
    <citation type="journal article" date="2020" name="Nat. Commun.">
        <title>The structures of two archaeal type IV pili illuminate evolutionary relationships.</title>
        <authorList>
            <person name="Wang F."/>
            <person name="Baquero D.P."/>
            <person name="Su Z."/>
            <person name="Beltran L.C."/>
            <person name="Prangishvili D."/>
            <person name="Krupovic M."/>
            <person name="Egelman E.H."/>
        </authorList>
    </citation>
    <scope>NUCLEOTIDE SEQUENCE [LARGE SCALE GENOMIC DNA]</scope>
    <source>
        <strain evidence="2 3">2GA</strain>
    </source>
</reference>
<dbReference type="Proteomes" id="UP000554766">
    <property type="component" value="Unassembled WGS sequence"/>
</dbReference>